<dbReference type="EMBL" id="JBCGDO010000014">
    <property type="protein sequence ID" value="MEM0543074.1"/>
    <property type="molecule type" value="Genomic_DNA"/>
</dbReference>
<proteinExistence type="predicted"/>
<comment type="caution">
    <text evidence="1">The sequence shown here is derived from an EMBL/GenBank/DDBJ whole genome shotgun (WGS) entry which is preliminary data.</text>
</comment>
<reference evidence="1 2" key="1">
    <citation type="submission" date="2024-03" db="EMBL/GenBank/DDBJ databases">
        <title>Two novel species of the genus Flavobacterium exhibiting potentially degradation of complex polysaccharides.</title>
        <authorList>
            <person name="Lian X."/>
        </authorList>
    </citation>
    <scope>NUCLEOTIDE SEQUENCE [LARGE SCALE GENOMIC DNA]</scope>
    <source>
        <strain evidence="2">j3</strain>
    </source>
</reference>
<gene>
    <name evidence="1" type="ORF">WFZ85_10620</name>
</gene>
<organism evidence="1 2">
    <name type="scientific">Flavobacterium aureirubrum</name>
    <dbReference type="NCBI Taxonomy" id="3133147"/>
    <lineage>
        <taxon>Bacteria</taxon>
        <taxon>Pseudomonadati</taxon>
        <taxon>Bacteroidota</taxon>
        <taxon>Flavobacteriia</taxon>
        <taxon>Flavobacteriales</taxon>
        <taxon>Flavobacteriaceae</taxon>
        <taxon>Flavobacterium</taxon>
    </lineage>
</organism>
<name>A0ABU9N5V6_9FLAO</name>
<dbReference type="RefSeq" id="WP_342696276.1">
    <property type="nucleotide sequence ID" value="NZ_JBCGDO010000014.1"/>
</dbReference>
<dbReference type="Proteomes" id="UP001460072">
    <property type="component" value="Unassembled WGS sequence"/>
</dbReference>
<sequence>MEFFFTTVKNENTRLFLWDEWTKLDNKYTLQIRGRALYVIEIENEKLRYIFMTFEALEGDKNIGYEKKLLKYKFVI</sequence>
<protein>
    <submittedName>
        <fullName evidence="1">Uncharacterized protein</fullName>
    </submittedName>
</protein>
<evidence type="ECO:0000313" key="2">
    <source>
        <dbReference type="Proteomes" id="UP001460072"/>
    </source>
</evidence>
<keyword evidence="2" id="KW-1185">Reference proteome</keyword>
<evidence type="ECO:0000313" key="1">
    <source>
        <dbReference type="EMBL" id="MEM0543074.1"/>
    </source>
</evidence>
<accession>A0ABU9N5V6</accession>